<gene>
    <name evidence="1" type="ORF">GCM10012289_13360</name>
</gene>
<accession>A0A918DHF4</accession>
<dbReference type="EMBL" id="BMNH01000002">
    <property type="protein sequence ID" value="GGO64288.1"/>
    <property type="molecule type" value="Genomic_DNA"/>
</dbReference>
<evidence type="ECO:0000313" key="2">
    <source>
        <dbReference type="Proteomes" id="UP000646523"/>
    </source>
</evidence>
<organism evidence="1 2">
    <name type="scientific">Nonomuraea cavernae</name>
    <dbReference type="NCBI Taxonomy" id="2045107"/>
    <lineage>
        <taxon>Bacteria</taxon>
        <taxon>Bacillati</taxon>
        <taxon>Actinomycetota</taxon>
        <taxon>Actinomycetes</taxon>
        <taxon>Streptosporangiales</taxon>
        <taxon>Streptosporangiaceae</taxon>
        <taxon>Nonomuraea</taxon>
    </lineage>
</organism>
<keyword evidence="2" id="KW-1185">Reference proteome</keyword>
<proteinExistence type="predicted"/>
<sequence>MKAFVRFLLSDPLGQPADGRAIGLGLSIALRKHYSADDAESHLRRWAVDQEVRETPRS</sequence>
<comment type="caution">
    <text evidence="1">The sequence shown here is derived from an EMBL/GenBank/DDBJ whole genome shotgun (WGS) entry which is preliminary data.</text>
</comment>
<dbReference type="AlphaFoldDB" id="A0A918DHF4"/>
<reference evidence="1" key="1">
    <citation type="journal article" date="2014" name="Int. J. Syst. Evol. Microbiol.">
        <title>Complete genome sequence of Corynebacterium casei LMG S-19264T (=DSM 44701T), isolated from a smear-ripened cheese.</title>
        <authorList>
            <consortium name="US DOE Joint Genome Institute (JGI-PGF)"/>
            <person name="Walter F."/>
            <person name="Albersmeier A."/>
            <person name="Kalinowski J."/>
            <person name="Ruckert C."/>
        </authorList>
    </citation>
    <scope>NUCLEOTIDE SEQUENCE</scope>
    <source>
        <strain evidence="1">CGMCC 4.7368</strain>
    </source>
</reference>
<evidence type="ECO:0000313" key="1">
    <source>
        <dbReference type="EMBL" id="GGO64288.1"/>
    </source>
</evidence>
<dbReference type="RefSeq" id="WP_189123058.1">
    <property type="nucleotide sequence ID" value="NZ_BMNH01000002.1"/>
</dbReference>
<protein>
    <submittedName>
        <fullName evidence="1">Uncharacterized protein</fullName>
    </submittedName>
</protein>
<name>A0A918DHF4_9ACTN</name>
<reference evidence="1" key="2">
    <citation type="submission" date="2020-09" db="EMBL/GenBank/DDBJ databases">
        <authorList>
            <person name="Sun Q."/>
            <person name="Zhou Y."/>
        </authorList>
    </citation>
    <scope>NUCLEOTIDE SEQUENCE</scope>
    <source>
        <strain evidence="1">CGMCC 4.7368</strain>
    </source>
</reference>
<dbReference type="Proteomes" id="UP000646523">
    <property type="component" value="Unassembled WGS sequence"/>
</dbReference>